<comment type="subcellular location">
    <subcellularLocation>
        <location evidence="1 8">Cell membrane</location>
        <topology evidence="1 8">Multi-pass membrane protein</topology>
    </subcellularLocation>
</comment>
<dbReference type="EMBL" id="JAWMWH010000003">
    <property type="protein sequence ID" value="MEJ6400945.1"/>
    <property type="molecule type" value="Genomic_DNA"/>
</dbReference>
<sequence length="252" mass="26540">MIISVSSIAFLIVIGIISGIINSIIGMASLISYPAMISVGIPPVLANASNTVALICSGVSSILASLKELRGHLKIVIPITALTAIGGLVGSLLLLHSSNAAFSKIVPFLIFFAACSILIPKKKQDGQKTGSKSILFWEYLILGLVGIYVGYFGAGAGVIMIAVLSKISDSPYHVYNATRNAATLAANFIASIIFILVAHVYWSAIIPLGIGLFIGGFIGPSIVRFIPTKVMRTSVGIFAFGLSIYLFIKAFF</sequence>
<evidence type="ECO:0000256" key="5">
    <source>
        <dbReference type="ARBA" id="ARBA00022692"/>
    </source>
</evidence>
<feature type="transmembrane region" description="Helical" evidence="8">
    <location>
        <begin position="139"/>
        <end position="165"/>
    </location>
</feature>
<gene>
    <name evidence="9" type="ORF">R4146_07285</name>
</gene>
<keyword evidence="4 8" id="KW-1003">Cell membrane</keyword>
<feature type="transmembrane region" description="Helical" evidence="8">
    <location>
        <begin position="185"/>
        <end position="218"/>
    </location>
</feature>
<feature type="transmembrane region" description="Helical" evidence="8">
    <location>
        <begin position="44"/>
        <end position="63"/>
    </location>
</feature>
<feature type="transmembrane region" description="Helical" evidence="8">
    <location>
        <begin position="101"/>
        <end position="119"/>
    </location>
</feature>
<keyword evidence="6 8" id="KW-1133">Transmembrane helix</keyword>
<keyword evidence="5 8" id="KW-0812">Transmembrane</keyword>
<accession>A0ABU8SN18</accession>
<keyword evidence="10" id="KW-1185">Reference proteome</keyword>
<dbReference type="PANTHER" id="PTHR30269">
    <property type="entry name" value="TRANSMEMBRANE PROTEIN YFCA"/>
    <property type="match status" value="1"/>
</dbReference>
<protein>
    <recommendedName>
        <fullName evidence="8">Probable membrane transporter protein</fullName>
    </recommendedName>
</protein>
<evidence type="ECO:0000256" key="8">
    <source>
        <dbReference type="RuleBase" id="RU363041"/>
    </source>
</evidence>
<evidence type="ECO:0000256" key="7">
    <source>
        <dbReference type="ARBA" id="ARBA00023136"/>
    </source>
</evidence>
<evidence type="ECO:0000256" key="4">
    <source>
        <dbReference type="ARBA" id="ARBA00022475"/>
    </source>
</evidence>
<feature type="transmembrane region" description="Helical" evidence="8">
    <location>
        <begin position="75"/>
        <end position="95"/>
    </location>
</feature>
<evidence type="ECO:0000256" key="3">
    <source>
        <dbReference type="ARBA" id="ARBA00022448"/>
    </source>
</evidence>
<evidence type="ECO:0000313" key="9">
    <source>
        <dbReference type="EMBL" id="MEJ6400945.1"/>
    </source>
</evidence>
<organism evidence="9 10">
    <name type="scientific">Nicoliella lavandulae</name>
    <dbReference type="NCBI Taxonomy" id="3082954"/>
    <lineage>
        <taxon>Bacteria</taxon>
        <taxon>Bacillati</taxon>
        <taxon>Bacillota</taxon>
        <taxon>Bacilli</taxon>
        <taxon>Lactobacillales</taxon>
        <taxon>Lactobacillaceae</taxon>
        <taxon>Nicoliella</taxon>
    </lineage>
</organism>
<proteinExistence type="inferred from homology"/>
<keyword evidence="7 8" id="KW-0472">Membrane</keyword>
<feature type="transmembrane region" description="Helical" evidence="8">
    <location>
        <begin position="230"/>
        <end position="248"/>
    </location>
</feature>
<keyword evidence="3" id="KW-0813">Transport</keyword>
<dbReference type="Proteomes" id="UP001370590">
    <property type="component" value="Unassembled WGS sequence"/>
</dbReference>
<comment type="similarity">
    <text evidence="2 8">Belongs to the 4-toluene sulfonate uptake permease (TSUP) (TC 2.A.102) family.</text>
</comment>
<feature type="transmembrane region" description="Helical" evidence="8">
    <location>
        <begin position="7"/>
        <end position="32"/>
    </location>
</feature>
<dbReference type="InterPro" id="IPR002781">
    <property type="entry name" value="TM_pro_TauE-like"/>
</dbReference>
<evidence type="ECO:0000256" key="2">
    <source>
        <dbReference type="ARBA" id="ARBA00009142"/>
    </source>
</evidence>
<dbReference type="Pfam" id="PF01925">
    <property type="entry name" value="TauE"/>
    <property type="match status" value="1"/>
</dbReference>
<reference evidence="9 10" key="1">
    <citation type="submission" date="2023-10" db="EMBL/GenBank/DDBJ databases">
        <title>Nicoliella lavandulae sp. nov. isolated from Lavandula angustifolia flowers.</title>
        <authorList>
            <person name="Alcantara C."/>
            <person name="Zuniga M."/>
            <person name="Landete J.M."/>
            <person name="Monedero V."/>
        </authorList>
    </citation>
    <scope>NUCLEOTIDE SEQUENCE [LARGE SCALE GENOMIC DNA]</scope>
    <source>
        <strain evidence="9 10">Es01</strain>
    </source>
</reference>
<comment type="caution">
    <text evidence="9">The sequence shown here is derived from an EMBL/GenBank/DDBJ whole genome shotgun (WGS) entry which is preliminary data.</text>
</comment>
<evidence type="ECO:0000256" key="1">
    <source>
        <dbReference type="ARBA" id="ARBA00004651"/>
    </source>
</evidence>
<name>A0ABU8SN18_9LACO</name>
<dbReference type="InterPro" id="IPR052017">
    <property type="entry name" value="TSUP"/>
</dbReference>
<evidence type="ECO:0000256" key="6">
    <source>
        <dbReference type="ARBA" id="ARBA00022989"/>
    </source>
</evidence>
<evidence type="ECO:0000313" key="10">
    <source>
        <dbReference type="Proteomes" id="UP001370590"/>
    </source>
</evidence>
<dbReference type="RefSeq" id="WP_339961048.1">
    <property type="nucleotide sequence ID" value="NZ_JAWMWH010000003.1"/>
</dbReference>
<dbReference type="PANTHER" id="PTHR30269:SF0">
    <property type="entry name" value="MEMBRANE TRANSPORTER PROTEIN YFCA-RELATED"/>
    <property type="match status" value="1"/>
</dbReference>